<dbReference type="OrthoDB" id="279684at2"/>
<dbReference type="InterPro" id="IPR014942">
    <property type="entry name" value="AbiEii"/>
</dbReference>
<dbReference type="Pfam" id="PF08843">
    <property type="entry name" value="AbiEii"/>
    <property type="match status" value="1"/>
</dbReference>
<sequence length="431" mass="47678">MNPDWHSFGWTRGSVPRQPLSDTERADLGVPLTLRPVTDERAQQAPVFDPALQHLRYGYRAADPRFEEPELAAAWPSARRRALDLVLAAVADSRWVDHLVLRGSVLLRAWYGEAAREPGDLDFVVVPRDWMFDDLRSTEMLDGIAAAVERTAAEAGGPVRFEAAAAAVDDIWTYDRVPGVRMVLPWTAGELPGGTVQIDFVFTEPLPLPPEPIAIPSATGDRAAVLHAATPELSLAWKLMWLLTDDYPQGKDLYDAVLLAEHGPLRYRVLRDAFAAGGPEQALRPVLDDAVPGIGREVEWEDFQQEYPVITAGADEYVARLGAALAPTFAQEPAGLTEPGLRNWWLAGWLERYRAGFDAAGLAATLETMAQDRLELAAAVLIVRELLGRDRTSMEQARESVLADPAWLGWTGPKHRDPNAHHNKVLRGWEY</sequence>
<dbReference type="RefSeq" id="WP_145910212.1">
    <property type="nucleotide sequence ID" value="NZ_BAAAMZ010000009.1"/>
</dbReference>
<dbReference type="Proteomes" id="UP000317940">
    <property type="component" value="Unassembled WGS sequence"/>
</dbReference>
<accession>A0A561T775</accession>
<protein>
    <submittedName>
        <fullName evidence="1">Nucleotidyltransferase AbiEii toxin of type IV toxin-antitoxin system</fullName>
    </submittedName>
</protein>
<dbReference type="EMBL" id="VIWT01000004">
    <property type="protein sequence ID" value="TWF82959.1"/>
    <property type="molecule type" value="Genomic_DNA"/>
</dbReference>
<keyword evidence="2" id="KW-1185">Reference proteome</keyword>
<keyword evidence="1" id="KW-0808">Transferase</keyword>
<dbReference type="AlphaFoldDB" id="A0A561T775"/>
<organism evidence="1 2">
    <name type="scientific">Kitasatospora viridis</name>
    <dbReference type="NCBI Taxonomy" id="281105"/>
    <lineage>
        <taxon>Bacteria</taxon>
        <taxon>Bacillati</taxon>
        <taxon>Actinomycetota</taxon>
        <taxon>Actinomycetes</taxon>
        <taxon>Kitasatosporales</taxon>
        <taxon>Streptomycetaceae</taxon>
        <taxon>Kitasatospora</taxon>
    </lineage>
</organism>
<evidence type="ECO:0000313" key="2">
    <source>
        <dbReference type="Proteomes" id="UP000317940"/>
    </source>
</evidence>
<comment type="caution">
    <text evidence="1">The sequence shown here is derived from an EMBL/GenBank/DDBJ whole genome shotgun (WGS) entry which is preliminary data.</text>
</comment>
<evidence type="ECO:0000313" key="1">
    <source>
        <dbReference type="EMBL" id="TWF82959.1"/>
    </source>
</evidence>
<dbReference type="GO" id="GO:0016740">
    <property type="term" value="F:transferase activity"/>
    <property type="evidence" value="ECO:0007669"/>
    <property type="project" value="UniProtKB-KW"/>
</dbReference>
<proteinExistence type="predicted"/>
<gene>
    <name evidence="1" type="ORF">FHX73_14442</name>
</gene>
<reference evidence="1 2" key="1">
    <citation type="submission" date="2019-06" db="EMBL/GenBank/DDBJ databases">
        <title>Sequencing the genomes of 1000 actinobacteria strains.</title>
        <authorList>
            <person name="Klenk H.-P."/>
        </authorList>
    </citation>
    <scope>NUCLEOTIDE SEQUENCE [LARGE SCALE GENOMIC DNA]</scope>
    <source>
        <strain evidence="1 2">DSM 44826</strain>
    </source>
</reference>
<name>A0A561T775_9ACTN</name>